<dbReference type="Pfam" id="PF01066">
    <property type="entry name" value="CDP-OH_P_transf"/>
    <property type="match status" value="1"/>
</dbReference>
<keyword evidence="3" id="KW-0472">Membrane</keyword>
<dbReference type="EMBL" id="VORY01000007">
    <property type="protein sequence ID" value="TXD93973.1"/>
    <property type="molecule type" value="Genomic_DNA"/>
</dbReference>
<feature type="transmembrane region" description="Helical" evidence="3">
    <location>
        <begin position="145"/>
        <end position="165"/>
    </location>
</feature>
<dbReference type="Gene3D" id="1.20.120.1760">
    <property type="match status" value="1"/>
</dbReference>
<feature type="transmembrane region" description="Helical" evidence="3">
    <location>
        <begin position="216"/>
        <end position="244"/>
    </location>
</feature>
<dbReference type="GO" id="GO:0016020">
    <property type="term" value="C:membrane"/>
    <property type="evidence" value="ECO:0007669"/>
    <property type="project" value="InterPro"/>
</dbReference>
<feature type="transmembrane region" description="Helical" evidence="3">
    <location>
        <begin position="32"/>
        <end position="55"/>
    </location>
</feature>
<evidence type="ECO:0000313" key="4">
    <source>
        <dbReference type="EMBL" id="TXD93973.1"/>
    </source>
</evidence>
<evidence type="ECO:0000256" key="1">
    <source>
        <dbReference type="ARBA" id="ARBA00022679"/>
    </source>
</evidence>
<name>A0A5C6ZT15_9FLAO</name>
<keyword evidence="5" id="KW-1185">Reference proteome</keyword>
<sequence length="259" mass="28606">MKMKKHIPNLITALNLLSGTIAAIFAVQGNLIMAALFVGLGIFFDFFDGLAARVLNVKSEIGLQLDSLADMITSGLVPGIIMYQLFLRALPGTVDTTADSWSAEAANTWFEWDIPFIALLGLLVVAASGYRLAKFNVDERQTDSFIGLPTPANAMLILSLPLILVYQPHPIAVALILNEWFLVGLTVFSCIMLNAEIPLFALKFSDWSFKQNKLRYFFIAYCLIMIVLLQFIAIPLIIASYILLSIISNKSEAKKEVLV</sequence>
<dbReference type="InterPro" id="IPR043130">
    <property type="entry name" value="CDP-OH_PTrfase_TM_dom"/>
</dbReference>
<gene>
    <name evidence="4" type="ORF">ES724_08290</name>
</gene>
<dbReference type="GO" id="GO:0016780">
    <property type="term" value="F:phosphotransferase activity, for other substituted phosphate groups"/>
    <property type="evidence" value="ECO:0007669"/>
    <property type="project" value="InterPro"/>
</dbReference>
<protein>
    <submittedName>
        <fullName evidence="4">Phosphatidylserine synthase</fullName>
    </submittedName>
</protein>
<dbReference type="PROSITE" id="PS00379">
    <property type="entry name" value="CDP_ALCOHOL_P_TRANSF"/>
    <property type="match status" value="1"/>
</dbReference>
<accession>A0A5C6ZT15</accession>
<dbReference type="GO" id="GO:0008654">
    <property type="term" value="P:phospholipid biosynthetic process"/>
    <property type="evidence" value="ECO:0007669"/>
    <property type="project" value="InterPro"/>
</dbReference>
<proteinExistence type="inferred from homology"/>
<evidence type="ECO:0000256" key="2">
    <source>
        <dbReference type="RuleBase" id="RU003750"/>
    </source>
</evidence>
<comment type="caution">
    <text evidence="4">The sequence shown here is derived from an EMBL/GenBank/DDBJ whole genome shotgun (WGS) entry which is preliminary data.</text>
</comment>
<dbReference type="AlphaFoldDB" id="A0A5C6ZT15"/>
<dbReference type="OrthoDB" id="9777147at2"/>
<feature type="transmembrane region" description="Helical" evidence="3">
    <location>
        <begin position="114"/>
        <end position="133"/>
    </location>
</feature>
<feature type="transmembrane region" description="Helical" evidence="3">
    <location>
        <begin position="171"/>
        <end position="195"/>
    </location>
</feature>
<feature type="transmembrane region" description="Helical" evidence="3">
    <location>
        <begin position="67"/>
        <end position="86"/>
    </location>
</feature>
<organism evidence="4 5">
    <name type="scientific">Gillisia hiemivivida</name>
    <dbReference type="NCBI Taxonomy" id="291190"/>
    <lineage>
        <taxon>Bacteria</taxon>
        <taxon>Pseudomonadati</taxon>
        <taxon>Bacteroidota</taxon>
        <taxon>Flavobacteriia</taxon>
        <taxon>Flavobacteriales</taxon>
        <taxon>Flavobacteriaceae</taxon>
        <taxon>Gillisia</taxon>
    </lineage>
</organism>
<reference evidence="4 5" key="1">
    <citation type="submission" date="2019-08" db="EMBL/GenBank/DDBJ databases">
        <title>Genome sequence of Gillisia hiemivivida IC154 (type strain).</title>
        <authorList>
            <person name="Bowman J.P."/>
        </authorList>
    </citation>
    <scope>NUCLEOTIDE SEQUENCE [LARGE SCALE GENOMIC DNA]</scope>
    <source>
        <strain evidence="4 5">IC154</strain>
    </source>
</reference>
<dbReference type="InterPro" id="IPR000462">
    <property type="entry name" value="CDP-OH_P_trans"/>
</dbReference>
<dbReference type="Proteomes" id="UP000321367">
    <property type="component" value="Unassembled WGS sequence"/>
</dbReference>
<evidence type="ECO:0000313" key="5">
    <source>
        <dbReference type="Proteomes" id="UP000321367"/>
    </source>
</evidence>
<keyword evidence="1 2" id="KW-0808">Transferase</keyword>
<comment type="similarity">
    <text evidence="2">Belongs to the CDP-alcohol phosphatidyltransferase class-I family.</text>
</comment>
<keyword evidence="3" id="KW-1133">Transmembrane helix</keyword>
<dbReference type="InterPro" id="IPR048254">
    <property type="entry name" value="CDP_ALCOHOL_P_TRANSF_CS"/>
</dbReference>
<evidence type="ECO:0000256" key="3">
    <source>
        <dbReference type="SAM" id="Phobius"/>
    </source>
</evidence>
<keyword evidence="3" id="KW-0812">Transmembrane</keyword>